<evidence type="ECO:0000313" key="1">
    <source>
        <dbReference type="EMBL" id="KAI3737696.1"/>
    </source>
</evidence>
<name>A0ACB9CTZ1_CICIN</name>
<protein>
    <submittedName>
        <fullName evidence="1">Uncharacterized protein</fullName>
    </submittedName>
</protein>
<keyword evidence="2" id="KW-1185">Reference proteome</keyword>
<dbReference type="EMBL" id="CM042013">
    <property type="protein sequence ID" value="KAI3737696.1"/>
    <property type="molecule type" value="Genomic_DNA"/>
</dbReference>
<accession>A0ACB9CTZ1</accession>
<reference evidence="2" key="1">
    <citation type="journal article" date="2022" name="Mol. Ecol. Resour.">
        <title>The genomes of chicory, endive, great burdock and yacon provide insights into Asteraceae palaeo-polyploidization history and plant inulin production.</title>
        <authorList>
            <person name="Fan W."/>
            <person name="Wang S."/>
            <person name="Wang H."/>
            <person name="Wang A."/>
            <person name="Jiang F."/>
            <person name="Liu H."/>
            <person name="Zhao H."/>
            <person name="Xu D."/>
            <person name="Zhang Y."/>
        </authorList>
    </citation>
    <scope>NUCLEOTIDE SEQUENCE [LARGE SCALE GENOMIC DNA]</scope>
    <source>
        <strain evidence="2">cv. Punajuju</strain>
    </source>
</reference>
<reference evidence="1 2" key="2">
    <citation type="journal article" date="2022" name="Mol. Ecol. Resour.">
        <title>The genomes of chicory, endive, great burdock and yacon provide insights into Asteraceae paleo-polyploidization history and plant inulin production.</title>
        <authorList>
            <person name="Fan W."/>
            <person name="Wang S."/>
            <person name="Wang H."/>
            <person name="Wang A."/>
            <person name="Jiang F."/>
            <person name="Liu H."/>
            <person name="Zhao H."/>
            <person name="Xu D."/>
            <person name="Zhang Y."/>
        </authorList>
    </citation>
    <scope>NUCLEOTIDE SEQUENCE [LARGE SCALE GENOMIC DNA]</scope>
    <source>
        <strain evidence="2">cv. Punajuju</strain>
        <tissue evidence="1">Leaves</tissue>
    </source>
</reference>
<organism evidence="1 2">
    <name type="scientific">Cichorium intybus</name>
    <name type="common">Chicory</name>
    <dbReference type="NCBI Taxonomy" id="13427"/>
    <lineage>
        <taxon>Eukaryota</taxon>
        <taxon>Viridiplantae</taxon>
        <taxon>Streptophyta</taxon>
        <taxon>Embryophyta</taxon>
        <taxon>Tracheophyta</taxon>
        <taxon>Spermatophyta</taxon>
        <taxon>Magnoliopsida</taxon>
        <taxon>eudicotyledons</taxon>
        <taxon>Gunneridae</taxon>
        <taxon>Pentapetalae</taxon>
        <taxon>asterids</taxon>
        <taxon>campanulids</taxon>
        <taxon>Asterales</taxon>
        <taxon>Asteraceae</taxon>
        <taxon>Cichorioideae</taxon>
        <taxon>Cichorieae</taxon>
        <taxon>Cichoriinae</taxon>
        <taxon>Cichorium</taxon>
    </lineage>
</organism>
<gene>
    <name evidence="1" type="ORF">L2E82_27706</name>
</gene>
<evidence type="ECO:0000313" key="2">
    <source>
        <dbReference type="Proteomes" id="UP001055811"/>
    </source>
</evidence>
<comment type="caution">
    <text evidence="1">The sequence shown here is derived from an EMBL/GenBank/DDBJ whole genome shotgun (WGS) entry which is preliminary data.</text>
</comment>
<dbReference type="Proteomes" id="UP001055811">
    <property type="component" value="Linkage Group LG05"/>
</dbReference>
<sequence length="120" mass="13203">MTFINNLSSLRNLDLSNNPLSGPFPAQGLAHLKNIEKLDLSYTGLDGTPNIQACKSLSRLERLESKVLSNNNFNKSIISCLSSLPSLKILDLSYSVSLGESFPGQGMFIFKDSSFNILKY</sequence>
<proteinExistence type="predicted"/>